<evidence type="ECO:0000256" key="1">
    <source>
        <dbReference type="ARBA" id="ARBA00012513"/>
    </source>
</evidence>
<protein>
    <recommendedName>
        <fullName evidence="1">non-specific serine/threonine protein kinase</fullName>
        <ecNumber evidence="1">2.7.11.1</ecNumber>
    </recommendedName>
</protein>
<feature type="region of interest" description="Disordered" evidence="10">
    <location>
        <begin position="879"/>
        <end position="975"/>
    </location>
</feature>
<feature type="compositionally biased region" description="Low complexity" evidence="10">
    <location>
        <begin position="73"/>
        <end position="103"/>
    </location>
</feature>
<dbReference type="SUPFAM" id="SSF56112">
    <property type="entry name" value="Protein kinase-like (PK-like)"/>
    <property type="match status" value="1"/>
</dbReference>
<dbReference type="Pfam" id="PF00069">
    <property type="entry name" value="Pkinase"/>
    <property type="match status" value="1"/>
</dbReference>
<feature type="compositionally biased region" description="Low complexity" evidence="10">
    <location>
        <begin position="492"/>
        <end position="503"/>
    </location>
</feature>
<gene>
    <name evidence="13" type="ORF">BD324DRAFT_495103</name>
</gene>
<keyword evidence="5" id="KW-0418">Kinase</keyword>
<feature type="region of interest" description="Disordered" evidence="10">
    <location>
        <begin position="491"/>
        <end position="536"/>
    </location>
</feature>
<organism evidence="13 14">
    <name type="scientific">Kockovaella imperatae</name>
    <dbReference type="NCBI Taxonomy" id="4999"/>
    <lineage>
        <taxon>Eukaryota</taxon>
        <taxon>Fungi</taxon>
        <taxon>Dikarya</taxon>
        <taxon>Basidiomycota</taxon>
        <taxon>Agaricomycotina</taxon>
        <taxon>Tremellomycetes</taxon>
        <taxon>Tremellales</taxon>
        <taxon>Cuniculitremaceae</taxon>
        <taxon>Kockovaella</taxon>
    </lineage>
</organism>
<dbReference type="PANTHER" id="PTHR24346">
    <property type="entry name" value="MAP/MICROTUBULE AFFINITY-REGULATING KINASE"/>
    <property type="match status" value="1"/>
</dbReference>
<evidence type="ECO:0000256" key="5">
    <source>
        <dbReference type="ARBA" id="ARBA00022777"/>
    </source>
</evidence>
<evidence type="ECO:0000256" key="8">
    <source>
        <dbReference type="ARBA" id="ARBA00048679"/>
    </source>
</evidence>
<evidence type="ECO:0000313" key="13">
    <source>
        <dbReference type="EMBL" id="ORX36406.1"/>
    </source>
</evidence>
<feature type="region of interest" description="Disordered" evidence="10">
    <location>
        <begin position="697"/>
        <end position="716"/>
    </location>
</feature>
<dbReference type="PROSITE" id="PS50011">
    <property type="entry name" value="PROTEIN_KINASE_DOM"/>
    <property type="match status" value="1"/>
</dbReference>
<dbReference type="RefSeq" id="XP_021870507.1">
    <property type="nucleotide sequence ID" value="XM_022012941.1"/>
</dbReference>
<dbReference type="PROSITE" id="PS50032">
    <property type="entry name" value="KA1"/>
    <property type="match status" value="1"/>
</dbReference>
<feature type="region of interest" description="Disordered" evidence="10">
    <location>
        <begin position="1"/>
        <end position="153"/>
    </location>
</feature>
<feature type="compositionally biased region" description="Polar residues" evidence="10">
    <location>
        <begin position="104"/>
        <end position="122"/>
    </location>
</feature>
<dbReference type="GO" id="GO:0004674">
    <property type="term" value="F:protein serine/threonine kinase activity"/>
    <property type="evidence" value="ECO:0007669"/>
    <property type="project" value="UniProtKB-KW"/>
</dbReference>
<dbReference type="GeneID" id="33554749"/>
<dbReference type="PANTHER" id="PTHR24346:SF110">
    <property type="entry name" value="NON-SPECIFIC SERINE_THREONINE PROTEIN KINASE"/>
    <property type="match status" value="1"/>
</dbReference>
<dbReference type="SUPFAM" id="SSF103243">
    <property type="entry name" value="KA1-like"/>
    <property type="match status" value="1"/>
</dbReference>
<name>A0A1Y1UFW9_9TREE</name>
<feature type="binding site" evidence="9">
    <location>
        <position position="213"/>
    </location>
    <ligand>
        <name>ATP</name>
        <dbReference type="ChEBI" id="CHEBI:30616"/>
    </ligand>
</feature>
<keyword evidence="3" id="KW-0808">Transferase</keyword>
<feature type="compositionally biased region" description="Polar residues" evidence="10">
    <location>
        <begin position="1186"/>
        <end position="1196"/>
    </location>
</feature>
<comment type="catalytic activity">
    <reaction evidence="7">
        <text>L-threonyl-[protein] + ATP = O-phospho-L-threonyl-[protein] + ADP + H(+)</text>
        <dbReference type="Rhea" id="RHEA:46608"/>
        <dbReference type="Rhea" id="RHEA-COMP:11060"/>
        <dbReference type="Rhea" id="RHEA-COMP:11605"/>
        <dbReference type="ChEBI" id="CHEBI:15378"/>
        <dbReference type="ChEBI" id="CHEBI:30013"/>
        <dbReference type="ChEBI" id="CHEBI:30616"/>
        <dbReference type="ChEBI" id="CHEBI:61977"/>
        <dbReference type="ChEBI" id="CHEBI:456216"/>
        <dbReference type="EC" id="2.7.11.1"/>
    </reaction>
</comment>
<evidence type="ECO:0000256" key="3">
    <source>
        <dbReference type="ARBA" id="ARBA00022679"/>
    </source>
</evidence>
<feature type="domain" description="KA1" evidence="12">
    <location>
        <begin position="1408"/>
        <end position="1458"/>
    </location>
</feature>
<feature type="region of interest" description="Disordered" evidence="10">
    <location>
        <begin position="573"/>
        <end position="646"/>
    </location>
</feature>
<dbReference type="Proteomes" id="UP000193218">
    <property type="component" value="Unassembled WGS sequence"/>
</dbReference>
<feature type="region of interest" description="Disordered" evidence="10">
    <location>
        <begin position="762"/>
        <end position="859"/>
    </location>
</feature>
<keyword evidence="2" id="KW-0723">Serine/threonine-protein kinase</keyword>
<feature type="compositionally biased region" description="Polar residues" evidence="10">
    <location>
        <begin position="901"/>
        <end position="912"/>
    </location>
</feature>
<dbReference type="GO" id="GO:0005737">
    <property type="term" value="C:cytoplasm"/>
    <property type="evidence" value="ECO:0007669"/>
    <property type="project" value="TreeGrafter"/>
</dbReference>
<evidence type="ECO:0000259" key="11">
    <source>
        <dbReference type="PROSITE" id="PS50011"/>
    </source>
</evidence>
<feature type="compositionally biased region" description="Pro residues" evidence="10">
    <location>
        <begin position="22"/>
        <end position="32"/>
    </location>
</feature>
<dbReference type="GO" id="GO:0035556">
    <property type="term" value="P:intracellular signal transduction"/>
    <property type="evidence" value="ECO:0007669"/>
    <property type="project" value="TreeGrafter"/>
</dbReference>
<dbReference type="STRING" id="4999.A0A1Y1UFW9"/>
<dbReference type="PROSITE" id="PS00107">
    <property type="entry name" value="PROTEIN_KINASE_ATP"/>
    <property type="match status" value="1"/>
</dbReference>
<dbReference type="OrthoDB" id="193931at2759"/>
<evidence type="ECO:0000256" key="2">
    <source>
        <dbReference type="ARBA" id="ARBA00022527"/>
    </source>
</evidence>
<comment type="catalytic activity">
    <reaction evidence="8">
        <text>L-seryl-[protein] + ATP = O-phospho-L-seryl-[protein] + ADP + H(+)</text>
        <dbReference type="Rhea" id="RHEA:17989"/>
        <dbReference type="Rhea" id="RHEA-COMP:9863"/>
        <dbReference type="Rhea" id="RHEA-COMP:11604"/>
        <dbReference type="ChEBI" id="CHEBI:15378"/>
        <dbReference type="ChEBI" id="CHEBI:29999"/>
        <dbReference type="ChEBI" id="CHEBI:30616"/>
        <dbReference type="ChEBI" id="CHEBI:83421"/>
        <dbReference type="ChEBI" id="CHEBI:456216"/>
        <dbReference type="EC" id="2.7.11.1"/>
    </reaction>
</comment>
<dbReference type="Gene3D" id="1.10.510.10">
    <property type="entry name" value="Transferase(Phosphotransferase) domain 1"/>
    <property type="match status" value="1"/>
</dbReference>
<evidence type="ECO:0000259" key="12">
    <source>
        <dbReference type="PROSITE" id="PS50032"/>
    </source>
</evidence>
<dbReference type="InterPro" id="IPR001772">
    <property type="entry name" value="KA1_dom"/>
</dbReference>
<dbReference type="GO" id="GO:0106310">
    <property type="term" value="F:protein serine kinase activity"/>
    <property type="evidence" value="ECO:0007669"/>
    <property type="project" value="RHEA"/>
</dbReference>
<dbReference type="Pfam" id="PF02149">
    <property type="entry name" value="KA1"/>
    <property type="match status" value="1"/>
</dbReference>
<dbReference type="EC" id="2.7.11.1" evidence="1"/>
<evidence type="ECO:0000256" key="6">
    <source>
        <dbReference type="ARBA" id="ARBA00022840"/>
    </source>
</evidence>
<accession>A0A1Y1UFW9</accession>
<dbReference type="Gene3D" id="3.30.310.80">
    <property type="entry name" value="Kinase associated domain 1, KA1"/>
    <property type="match status" value="1"/>
</dbReference>
<evidence type="ECO:0000256" key="4">
    <source>
        <dbReference type="ARBA" id="ARBA00022741"/>
    </source>
</evidence>
<reference evidence="13 14" key="1">
    <citation type="submission" date="2017-03" db="EMBL/GenBank/DDBJ databases">
        <title>Widespread Adenine N6-methylation of Active Genes in Fungi.</title>
        <authorList>
            <consortium name="DOE Joint Genome Institute"/>
            <person name="Mondo S.J."/>
            <person name="Dannebaum R.O."/>
            <person name="Kuo R.C."/>
            <person name="Louie K.B."/>
            <person name="Bewick A.J."/>
            <person name="Labutti K."/>
            <person name="Haridas S."/>
            <person name="Kuo A."/>
            <person name="Salamov A."/>
            <person name="Ahrendt S.R."/>
            <person name="Lau R."/>
            <person name="Bowen B.P."/>
            <person name="Lipzen A."/>
            <person name="Sullivan W."/>
            <person name="Andreopoulos W.B."/>
            <person name="Clum A."/>
            <person name="Lindquist E."/>
            <person name="Daum C."/>
            <person name="Northen T.R."/>
            <person name="Ramamoorthy G."/>
            <person name="Schmitz R.J."/>
            <person name="Gryganskyi A."/>
            <person name="Culley D."/>
            <person name="Magnuson J."/>
            <person name="James T.Y."/>
            <person name="O'Malley M.A."/>
            <person name="Stajich J.E."/>
            <person name="Spatafora J.W."/>
            <person name="Visel A."/>
            <person name="Grigoriev I.V."/>
        </authorList>
    </citation>
    <scope>NUCLEOTIDE SEQUENCE [LARGE SCALE GENOMIC DNA]</scope>
    <source>
        <strain evidence="13 14">NRRL Y-17943</strain>
    </source>
</reference>
<feature type="region of interest" description="Disordered" evidence="10">
    <location>
        <begin position="1186"/>
        <end position="1217"/>
    </location>
</feature>
<feature type="compositionally biased region" description="Polar residues" evidence="10">
    <location>
        <begin position="820"/>
        <end position="835"/>
    </location>
</feature>
<evidence type="ECO:0000256" key="9">
    <source>
        <dbReference type="PROSITE-ProRule" id="PRU10141"/>
    </source>
</evidence>
<proteinExistence type="predicted"/>
<dbReference type="EMBL" id="NBSH01000008">
    <property type="protein sequence ID" value="ORX36406.1"/>
    <property type="molecule type" value="Genomic_DNA"/>
</dbReference>
<dbReference type="PROSITE" id="PS00108">
    <property type="entry name" value="PROTEIN_KINASE_ST"/>
    <property type="match status" value="1"/>
</dbReference>
<evidence type="ECO:0000256" key="10">
    <source>
        <dbReference type="SAM" id="MobiDB-lite"/>
    </source>
</evidence>
<dbReference type="InterPro" id="IPR011009">
    <property type="entry name" value="Kinase-like_dom_sf"/>
</dbReference>
<comment type="caution">
    <text evidence="13">The sequence shown here is derived from an EMBL/GenBank/DDBJ whole genome shotgun (WGS) entry which is preliminary data.</text>
</comment>
<feature type="compositionally biased region" description="Polar residues" evidence="10">
    <location>
        <begin position="37"/>
        <end position="53"/>
    </location>
</feature>
<evidence type="ECO:0000313" key="14">
    <source>
        <dbReference type="Proteomes" id="UP000193218"/>
    </source>
</evidence>
<keyword evidence="6 9" id="KW-0067">ATP-binding</keyword>
<dbReference type="InterPro" id="IPR028375">
    <property type="entry name" value="KA1/Ssp2_C"/>
</dbReference>
<feature type="compositionally biased region" description="Low complexity" evidence="10">
    <location>
        <begin position="879"/>
        <end position="894"/>
    </location>
</feature>
<dbReference type="SMART" id="SM00220">
    <property type="entry name" value="S_TKc"/>
    <property type="match status" value="1"/>
</dbReference>
<dbReference type="GO" id="GO:0005524">
    <property type="term" value="F:ATP binding"/>
    <property type="evidence" value="ECO:0007669"/>
    <property type="project" value="UniProtKB-UniRule"/>
</dbReference>
<sequence length="1461" mass="155891">MTSVLPCRPVVDFASDPTKAYPSPPFSPPPSTHFPSKLQTPSPKSNRPSNRTTPVMAPSGRPSTAGGMPPPRGSRGSMPAGVLDEFGSYGPATSGPSSASTSARIKQTTPATPVPIASSSDHPSGATDHADRQRNRQSHNPSTALINASPPKPEYLTDEYVLHPSVWSYKQAHPRRPMVGFGPYVLLQTLGEGEFGKVKLGVHTEFGVEVAIKLMRRGSLSDETRASKVEREIDVLKTLKHPNIVRMFDVIDTEKYIGIVLEFAGGGELFDHILASRYLKDKDAQKLFAQLISGVDYLHKKHIVHRDLKLENLLLDKHRNIIITDFGFANRFDHATDDLMATSCGSPCYAAPELVVSEGLYVGSAVDIWSCGVILYAMLSGYLPYDDDPENPDGDNINLLYKYIMSTKLNFPDHMSAAAKHLLQIMLVPNPEQRCSIEDIMNHPWLAAYRDIFERSVDDHEYIFQDSMYRKSQTAKRELADRRKVQIEGKQARMAMARSQSSAPGATVSAGVADQHRRQRENRHHSALPGTTTMPAFLNKAGASLPATVPPPARQSLPIAAPVPAVPRTSPVTAAASTLPTPPATAASGSVPSDRPRDSPRSNPSPPKISRVGTADNSNEAVENERMDVDTSDESQYAARPPMSSNKNRHTIQVEYDGDASYEKMKEILRAKRAAAAGGASIPVLPVPLSVPIVDRSSPEKSVTSDIDMDSESEIGHAPEGTVESAVIGSEVTPAASQVLTPLTTPPISNIVEIVPGEIVEATPRTPSKKGKESSRDVASPSTPRASKGQDTLEEVVTPRAPSKQPLSTPRTGGKRADSMPSTTLLPSVSNQTTPIAKVNPSLKPTGLPRPPSPKRERYRKGMSLDKFGLAKLLGQASASSSVDVSRPPVSSSATAAAKIQSRQVQAEQQETGLFRTKSQKAKRQSVLGSDLVETDSKEKKTRRRTLQLMVNRGNPRDSRAAPSPAAVTPLVPRDMNPVPISKSAATASGKLESSAPIAIGSEGIRPTSAVGDRGAQSSASIVTVDAFAARPTSPVGHKTASSSAAKKVMDWFRKKSIARDTLVSLKQSGVKTDSQSSFVQVSDSPLRHAARESRAQIGSTANLAAMSSTSSVAATAEGPSIFAADIVPDAAGLDAIKKPSDLPPPLMVPLQANSEVSSGTTSPARVPLGSAANKTNIDSVMLNSTTSLVPPTRNSMPLPARSKSHMPGSESLSTATNTAPTKIVALRDAPSPTRNDELKMRVHTGLVDQSALSSKPPKEVMVEVLRVLQGMGMEIKKENDFKLRCTRVRRRKAGPTTGLGLGSVMSVGSGINPFTLVSSASTSKIDNRGLPIPNSPSTGGILSSASGGLKGMLLRRGSSYSATNPLSRVESSDILGSPSASTIGFGSPIPGTPGSPALAEPLYGEHSVDSGDEVKFIVELCRIKNLPGLYLLTIKRLRGSVWSFKFIYQTVIERCETLTH</sequence>
<keyword evidence="14" id="KW-1185">Reference proteome</keyword>
<dbReference type="InterPro" id="IPR000719">
    <property type="entry name" value="Prot_kinase_dom"/>
</dbReference>
<evidence type="ECO:0000256" key="7">
    <source>
        <dbReference type="ARBA" id="ARBA00047899"/>
    </source>
</evidence>
<feature type="compositionally biased region" description="Low complexity" evidence="10">
    <location>
        <begin position="573"/>
        <end position="593"/>
    </location>
</feature>
<dbReference type="InterPro" id="IPR017441">
    <property type="entry name" value="Protein_kinase_ATP_BS"/>
</dbReference>
<dbReference type="InParanoid" id="A0A1Y1UFW9"/>
<dbReference type="FunFam" id="1.10.510.10:FF:000636">
    <property type="entry name" value="Non-specific serine/threonine protein kinase"/>
    <property type="match status" value="1"/>
</dbReference>
<feature type="compositionally biased region" description="Basic residues" evidence="10">
    <location>
        <begin position="517"/>
        <end position="526"/>
    </location>
</feature>
<keyword evidence="4 9" id="KW-0547">Nucleotide-binding</keyword>
<dbReference type="FunFam" id="3.30.200.20:FF:000003">
    <property type="entry name" value="Non-specific serine/threonine protein kinase"/>
    <property type="match status" value="1"/>
</dbReference>
<feature type="domain" description="Protein kinase" evidence="11">
    <location>
        <begin position="184"/>
        <end position="446"/>
    </location>
</feature>
<dbReference type="InterPro" id="IPR008271">
    <property type="entry name" value="Ser/Thr_kinase_AS"/>
</dbReference>